<comment type="caution">
    <text evidence="4">The sequence shown here is derived from an EMBL/GenBank/DDBJ whole genome shotgun (WGS) entry which is preliminary data.</text>
</comment>
<sequence>MIRCVVIDDEPPALAILADYIGQVPFLALAGTTTDPIEGLTWVQQGRADLVFLDIQMPRLTGLQFLRLAGPRCRVVLTTAYPEYALDGFENDVVDYLLKPISFERFLKAAQKALALLAPVSATAPEPPPVPAAGAATSAANYLFVKGDAKNKFVRVDYADIRYVEGLNNYVLLHLPAERIITYQTLKELADTLPQPPFLRVHKSFIVSLDHVQAIDGNTLYVHDKLIPVSDTYRDALYQLVRGGRGGR</sequence>
<organism evidence="4 5">
    <name type="scientific">Hymenobacter jeollabukensis</name>
    <dbReference type="NCBI Taxonomy" id="2025313"/>
    <lineage>
        <taxon>Bacteria</taxon>
        <taxon>Pseudomonadati</taxon>
        <taxon>Bacteroidota</taxon>
        <taxon>Cytophagia</taxon>
        <taxon>Cytophagales</taxon>
        <taxon>Hymenobacteraceae</taxon>
        <taxon>Hymenobacter</taxon>
    </lineage>
</organism>
<dbReference type="RefSeq" id="WP_138074788.1">
    <property type="nucleotide sequence ID" value="NZ_VAJM01000001.1"/>
</dbReference>
<dbReference type="GO" id="GO:0000156">
    <property type="term" value="F:phosphorelay response regulator activity"/>
    <property type="evidence" value="ECO:0007669"/>
    <property type="project" value="InterPro"/>
</dbReference>
<dbReference type="SUPFAM" id="SSF52172">
    <property type="entry name" value="CheY-like"/>
    <property type="match status" value="1"/>
</dbReference>
<accession>A0A5R8WWC0</accession>
<dbReference type="OrthoDB" id="1646880at2"/>
<keyword evidence="5" id="KW-1185">Reference proteome</keyword>
<dbReference type="Pfam" id="PF04397">
    <property type="entry name" value="LytTR"/>
    <property type="match status" value="1"/>
</dbReference>
<evidence type="ECO:0000313" key="5">
    <source>
        <dbReference type="Proteomes" id="UP000305517"/>
    </source>
</evidence>
<dbReference type="PROSITE" id="PS50110">
    <property type="entry name" value="RESPONSE_REGULATORY"/>
    <property type="match status" value="1"/>
</dbReference>
<dbReference type="AlphaFoldDB" id="A0A5R8WWC0"/>
<keyword evidence="1" id="KW-0597">Phosphoprotein</keyword>
<evidence type="ECO:0000259" key="3">
    <source>
        <dbReference type="PROSITE" id="PS50930"/>
    </source>
</evidence>
<reference evidence="4 5" key="1">
    <citation type="submission" date="2019-05" db="EMBL/GenBank/DDBJ databases">
        <title>Hymenobacter edaphi sp. nov., isolated from abandoned arsenic-contaminated farmland soil.</title>
        <authorList>
            <person name="Nie L."/>
        </authorList>
    </citation>
    <scope>NUCLEOTIDE SEQUENCE [LARGE SCALE GENOMIC DNA]</scope>
    <source>
        <strain evidence="4 5">1-3-3-8</strain>
    </source>
</reference>
<dbReference type="Pfam" id="PF00072">
    <property type="entry name" value="Response_reg"/>
    <property type="match status" value="1"/>
</dbReference>
<gene>
    <name evidence="4" type="ORF">FDY95_00615</name>
</gene>
<feature type="domain" description="Response regulatory" evidence="2">
    <location>
        <begin position="3"/>
        <end position="114"/>
    </location>
</feature>
<dbReference type="PANTHER" id="PTHR37299">
    <property type="entry name" value="TRANSCRIPTIONAL REGULATOR-RELATED"/>
    <property type="match status" value="1"/>
</dbReference>
<dbReference type="EMBL" id="VAJM01000001">
    <property type="protein sequence ID" value="TLM96532.1"/>
    <property type="molecule type" value="Genomic_DNA"/>
</dbReference>
<dbReference type="SMART" id="SM00448">
    <property type="entry name" value="REC"/>
    <property type="match status" value="1"/>
</dbReference>
<dbReference type="SMART" id="SM00850">
    <property type="entry name" value="LytTR"/>
    <property type="match status" value="1"/>
</dbReference>
<proteinExistence type="predicted"/>
<evidence type="ECO:0000259" key="2">
    <source>
        <dbReference type="PROSITE" id="PS50110"/>
    </source>
</evidence>
<evidence type="ECO:0000256" key="1">
    <source>
        <dbReference type="PROSITE-ProRule" id="PRU00169"/>
    </source>
</evidence>
<protein>
    <submittedName>
        <fullName evidence="4">Response regulator transcription factor</fullName>
    </submittedName>
</protein>
<dbReference type="InterPro" id="IPR001789">
    <property type="entry name" value="Sig_transdc_resp-reg_receiver"/>
</dbReference>
<feature type="modified residue" description="4-aspartylphosphate" evidence="1">
    <location>
        <position position="54"/>
    </location>
</feature>
<dbReference type="GO" id="GO:0003677">
    <property type="term" value="F:DNA binding"/>
    <property type="evidence" value="ECO:0007669"/>
    <property type="project" value="InterPro"/>
</dbReference>
<evidence type="ECO:0000313" key="4">
    <source>
        <dbReference type="EMBL" id="TLM96532.1"/>
    </source>
</evidence>
<name>A0A5R8WWC0_9BACT</name>
<dbReference type="InterPro" id="IPR011006">
    <property type="entry name" value="CheY-like_superfamily"/>
</dbReference>
<dbReference type="PANTHER" id="PTHR37299:SF1">
    <property type="entry name" value="STAGE 0 SPORULATION PROTEIN A HOMOLOG"/>
    <property type="match status" value="1"/>
</dbReference>
<dbReference type="InterPro" id="IPR046947">
    <property type="entry name" value="LytR-like"/>
</dbReference>
<dbReference type="PROSITE" id="PS50930">
    <property type="entry name" value="HTH_LYTTR"/>
    <property type="match status" value="1"/>
</dbReference>
<dbReference type="Proteomes" id="UP000305517">
    <property type="component" value="Unassembled WGS sequence"/>
</dbReference>
<dbReference type="InterPro" id="IPR007492">
    <property type="entry name" value="LytTR_DNA-bd_dom"/>
</dbReference>
<dbReference type="Gene3D" id="2.40.50.1020">
    <property type="entry name" value="LytTr DNA-binding domain"/>
    <property type="match status" value="1"/>
</dbReference>
<dbReference type="Gene3D" id="3.40.50.2300">
    <property type="match status" value="1"/>
</dbReference>
<feature type="domain" description="HTH LytTR-type" evidence="3">
    <location>
        <begin position="150"/>
        <end position="243"/>
    </location>
</feature>